<dbReference type="Pfam" id="PF13183">
    <property type="entry name" value="Fer4_8"/>
    <property type="match status" value="1"/>
</dbReference>
<dbReference type="PANTHER" id="PTHR32479">
    <property type="entry name" value="GLYCOLATE OXIDASE IRON-SULFUR SUBUNIT"/>
    <property type="match status" value="1"/>
</dbReference>
<feature type="domain" description="4Fe-4S ferredoxin-type" evidence="1">
    <location>
        <begin position="4"/>
        <end position="35"/>
    </location>
</feature>
<gene>
    <name evidence="3" type="ORF">GCM10007112_12380</name>
    <name evidence="2" type="ORF">Vsou_25280</name>
</gene>
<reference evidence="5" key="3">
    <citation type="submission" date="2022-09" db="EMBL/GenBank/DDBJ databases">
        <title>Complete genome sequence of Vulcanisaeta souniana.</title>
        <authorList>
            <person name="Kato S."/>
            <person name="Itoh T."/>
            <person name="Ohkuma M."/>
        </authorList>
    </citation>
    <scope>NUCLEOTIDE SEQUENCE [LARGE SCALE GENOMIC DNA]</scope>
    <source>
        <strain evidence="5">JCM 11219</strain>
    </source>
</reference>
<dbReference type="RefSeq" id="WP_188603159.1">
    <property type="nucleotide sequence ID" value="NZ_AP026830.1"/>
</dbReference>
<dbReference type="PROSITE" id="PS00198">
    <property type="entry name" value="4FE4S_FER_1"/>
    <property type="match status" value="2"/>
</dbReference>
<dbReference type="PROSITE" id="PS51379">
    <property type="entry name" value="4FE4S_FER_2"/>
    <property type="match status" value="2"/>
</dbReference>
<accession>A0A830E6Q6</accession>
<reference evidence="3" key="1">
    <citation type="journal article" date="2014" name="Int. J. Syst. Evol. Microbiol.">
        <title>Complete genome sequence of Corynebacterium casei LMG S-19264T (=DSM 44701T), isolated from a smear-ripened cheese.</title>
        <authorList>
            <consortium name="US DOE Joint Genome Institute (JGI-PGF)"/>
            <person name="Walter F."/>
            <person name="Albersmeier A."/>
            <person name="Kalinowski J."/>
            <person name="Ruckert C."/>
        </authorList>
    </citation>
    <scope>NUCLEOTIDE SEQUENCE</scope>
    <source>
        <strain evidence="3">JCM 11219</strain>
    </source>
</reference>
<dbReference type="InterPro" id="IPR017900">
    <property type="entry name" value="4Fe4S_Fe_S_CS"/>
</dbReference>
<feature type="domain" description="4Fe-4S ferredoxin-type" evidence="1">
    <location>
        <begin position="61"/>
        <end position="90"/>
    </location>
</feature>
<name>A0A830E6Q6_9CREN</name>
<dbReference type="EMBL" id="AP026830">
    <property type="protein sequence ID" value="BDR93435.1"/>
    <property type="molecule type" value="Genomic_DNA"/>
</dbReference>
<evidence type="ECO:0000313" key="3">
    <source>
        <dbReference type="EMBL" id="GGI77071.1"/>
    </source>
</evidence>
<evidence type="ECO:0000259" key="1">
    <source>
        <dbReference type="PROSITE" id="PS51379"/>
    </source>
</evidence>
<keyword evidence="5" id="KW-1185">Reference proteome</keyword>
<dbReference type="PANTHER" id="PTHR32479:SF17">
    <property type="entry name" value="GLYCOLATE OXIDASE IRON-SULFUR SUBUNIT"/>
    <property type="match status" value="1"/>
</dbReference>
<evidence type="ECO:0000313" key="2">
    <source>
        <dbReference type="EMBL" id="BDR93435.1"/>
    </source>
</evidence>
<dbReference type="SUPFAM" id="SSF46548">
    <property type="entry name" value="alpha-helical ferredoxin"/>
    <property type="match status" value="1"/>
</dbReference>
<reference evidence="2" key="4">
    <citation type="journal article" date="2023" name="Microbiol. Resour. Announc.">
        <title>Complete Genome Sequence of Vulcanisaeta souniana Strain IC-059, a Hyperthermophilic Archaeon Isolated from Hot Spring Water in Japan.</title>
        <authorList>
            <person name="Kato S."/>
            <person name="Itoh T."/>
            <person name="Wu L."/>
            <person name="Ma J."/>
            <person name="Ohkuma M."/>
        </authorList>
    </citation>
    <scope>NUCLEOTIDE SEQUENCE</scope>
    <source>
        <strain evidence="2">JCM 11219</strain>
    </source>
</reference>
<dbReference type="OrthoDB" id="23833at2157"/>
<sequence length="104" mass="11597">MMNIKEIHDEVKKCMYCGFCEFPCPTFNTLRSRAYGPRGRINLIKALIEDGFGRGRDTEVGIDVIDPIMTCLHCAACDTQCPAGIKIADAIHSFKAIILETMLK</sequence>
<protein>
    <recommendedName>
        <fullName evidence="1">4Fe-4S ferredoxin-type domain-containing protein</fullName>
    </recommendedName>
</protein>
<dbReference type="GeneID" id="76208065"/>
<dbReference type="GO" id="GO:0051536">
    <property type="term" value="F:iron-sulfur cluster binding"/>
    <property type="evidence" value="ECO:0007669"/>
    <property type="project" value="InterPro"/>
</dbReference>
<dbReference type="Proteomes" id="UP001060771">
    <property type="component" value="Chromosome"/>
</dbReference>
<dbReference type="AlphaFoldDB" id="A0A830E6Q6"/>
<proteinExistence type="predicted"/>
<dbReference type="InterPro" id="IPR009051">
    <property type="entry name" value="Helical_ferredxn"/>
</dbReference>
<dbReference type="GO" id="GO:0016491">
    <property type="term" value="F:oxidoreductase activity"/>
    <property type="evidence" value="ECO:0007669"/>
    <property type="project" value="UniProtKB-ARBA"/>
</dbReference>
<dbReference type="InterPro" id="IPR017896">
    <property type="entry name" value="4Fe4S_Fe-S-bd"/>
</dbReference>
<dbReference type="Gene3D" id="1.10.1060.10">
    <property type="entry name" value="Alpha-helical ferredoxin"/>
    <property type="match status" value="1"/>
</dbReference>
<evidence type="ECO:0000313" key="5">
    <source>
        <dbReference type="Proteomes" id="UP001060771"/>
    </source>
</evidence>
<evidence type="ECO:0000313" key="4">
    <source>
        <dbReference type="Proteomes" id="UP000657075"/>
    </source>
</evidence>
<dbReference type="EMBL" id="BMNM01000004">
    <property type="protein sequence ID" value="GGI77071.1"/>
    <property type="molecule type" value="Genomic_DNA"/>
</dbReference>
<reference evidence="3" key="2">
    <citation type="submission" date="2020-09" db="EMBL/GenBank/DDBJ databases">
        <authorList>
            <person name="Sun Q."/>
            <person name="Ohkuma M."/>
        </authorList>
    </citation>
    <scope>NUCLEOTIDE SEQUENCE</scope>
    <source>
        <strain evidence="3">JCM 11219</strain>
    </source>
</reference>
<dbReference type="Proteomes" id="UP000657075">
    <property type="component" value="Unassembled WGS sequence"/>
</dbReference>
<organism evidence="3 4">
    <name type="scientific">Vulcanisaeta souniana JCM 11219</name>
    <dbReference type="NCBI Taxonomy" id="1293586"/>
    <lineage>
        <taxon>Archaea</taxon>
        <taxon>Thermoproteota</taxon>
        <taxon>Thermoprotei</taxon>
        <taxon>Thermoproteales</taxon>
        <taxon>Thermoproteaceae</taxon>
        <taxon>Vulcanisaeta</taxon>
    </lineage>
</organism>